<evidence type="ECO:0008006" key="4">
    <source>
        <dbReference type="Google" id="ProtNLM"/>
    </source>
</evidence>
<keyword evidence="3" id="KW-1185">Reference proteome</keyword>
<name>A0A5N0T408_9GAMM</name>
<feature type="transmembrane region" description="Helical" evidence="1">
    <location>
        <begin position="12"/>
        <end position="32"/>
    </location>
</feature>
<dbReference type="EMBL" id="VYXP01000011">
    <property type="protein sequence ID" value="KAA9129805.1"/>
    <property type="molecule type" value="Genomic_DNA"/>
</dbReference>
<protein>
    <recommendedName>
        <fullName evidence="4">Sugar transporter</fullName>
    </recommendedName>
</protein>
<keyword evidence="1" id="KW-0812">Transmembrane</keyword>
<organism evidence="2 3">
    <name type="scientific">Marinihelvus fidelis</name>
    <dbReference type="NCBI Taxonomy" id="2613842"/>
    <lineage>
        <taxon>Bacteria</taxon>
        <taxon>Pseudomonadati</taxon>
        <taxon>Pseudomonadota</taxon>
        <taxon>Gammaproteobacteria</taxon>
        <taxon>Chromatiales</taxon>
        <taxon>Wenzhouxiangellaceae</taxon>
        <taxon>Marinihelvus</taxon>
    </lineage>
</organism>
<reference evidence="2 3" key="1">
    <citation type="submission" date="2019-09" db="EMBL/GenBank/DDBJ databases">
        <title>Wenzhouxiangella sp. Genome sequencing and assembly.</title>
        <authorList>
            <person name="Zhang R."/>
        </authorList>
    </citation>
    <scope>NUCLEOTIDE SEQUENCE [LARGE SCALE GENOMIC DNA]</scope>
    <source>
        <strain evidence="2 3">W260</strain>
    </source>
</reference>
<accession>A0A5N0T408</accession>
<feature type="transmembrane region" description="Helical" evidence="1">
    <location>
        <begin position="87"/>
        <end position="106"/>
    </location>
</feature>
<dbReference type="RefSeq" id="WP_150865216.1">
    <property type="nucleotide sequence ID" value="NZ_VYXP01000011.1"/>
</dbReference>
<feature type="transmembrane region" description="Helical" evidence="1">
    <location>
        <begin position="112"/>
        <end position="133"/>
    </location>
</feature>
<evidence type="ECO:0000256" key="1">
    <source>
        <dbReference type="SAM" id="Phobius"/>
    </source>
</evidence>
<keyword evidence="1" id="KW-1133">Transmembrane helix</keyword>
<sequence>MARKPIQVPGWFKAVAIAALVWNLLGVAAWFYQSFLITPAMLMEMPEAQRALLEHVPPWVDWAYGIAVFGGFIGSFLLIIRSALAVPVFAVSLAAVAVQMFHAFVMSKALEVYGAAGVALPVLIIVIAVYLLMVAGQARHQGWID</sequence>
<evidence type="ECO:0000313" key="2">
    <source>
        <dbReference type="EMBL" id="KAA9129805.1"/>
    </source>
</evidence>
<comment type="caution">
    <text evidence="2">The sequence shown here is derived from an EMBL/GenBank/DDBJ whole genome shotgun (WGS) entry which is preliminary data.</text>
</comment>
<feature type="transmembrane region" description="Helical" evidence="1">
    <location>
        <begin position="62"/>
        <end position="80"/>
    </location>
</feature>
<dbReference type="AlphaFoldDB" id="A0A5N0T408"/>
<keyword evidence="1" id="KW-0472">Membrane</keyword>
<evidence type="ECO:0000313" key="3">
    <source>
        <dbReference type="Proteomes" id="UP000325372"/>
    </source>
</evidence>
<dbReference type="Proteomes" id="UP000325372">
    <property type="component" value="Unassembled WGS sequence"/>
</dbReference>
<gene>
    <name evidence="2" type="ORF">F3N42_14220</name>
</gene>
<proteinExistence type="predicted"/>